<dbReference type="Pfam" id="PF02911">
    <property type="entry name" value="Formyl_trans_C"/>
    <property type="match status" value="1"/>
</dbReference>
<dbReference type="GO" id="GO:0004479">
    <property type="term" value="F:methionyl-tRNA formyltransferase activity"/>
    <property type="evidence" value="ECO:0007669"/>
    <property type="project" value="TreeGrafter"/>
</dbReference>
<dbReference type="GO" id="GO:0005829">
    <property type="term" value="C:cytosol"/>
    <property type="evidence" value="ECO:0007669"/>
    <property type="project" value="TreeGrafter"/>
</dbReference>
<protein>
    <submittedName>
        <fullName evidence="4">Methionyl-tRNA formyltransferase</fullName>
    </submittedName>
</protein>
<dbReference type="PANTHER" id="PTHR11138:SF5">
    <property type="entry name" value="METHIONYL-TRNA FORMYLTRANSFERASE, MITOCHONDRIAL"/>
    <property type="match status" value="1"/>
</dbReference>
<dbReference type="Pfam" id="PF00551">
    <property type="entry name" value="Formyl_trans_N"/>
    <property type="match status" value="1"/>
</dbReference>
<feature type="domain" description="Formyl transferase N-terminal" evidence="2">
    <location>
        <begin position="51"/>
        <end position="203"/>
    </location>
</feature>
<evidence type="ECO:0000313" key="5">
    <source>
        <dbReference type="Proteomes" id="UP000319514"/>
    </source>
</evidence>
<dbReference type="AlphaFoldDB" id="A0A542Z9D1"/>
<keyword evidence="5" id="KW-1185">Reference proteome</keyword>
<evidence type="ECO:0000259" key="2">
    <source>
        <dbReference type="Pfam" id="PF00551"/>
    </source>
</evidence>
<evidence type="ECO:0000313" key="4">
    <source>
        <dbReference type="EMBL" id="TQL56915.1"/>
    </source>
</evidence>
<gene>
    <name evidence="4" type="ORF">FB474_3681</name>
</gene>
<evidence type="ECO:0000259" key="3">
    <source>
        <dbReference type="Pfam" id="PF02911"/>
    </source>
</evidence>
<dbReference type="Proteomes" id="UP000319514">
    <property type="component" value="Unassembled WGS sequence"/>
</dbReference>
<feature type="domain" description="Formyl transferase C-terminal" evidence="3">
    <location>
        <begin position="231"/>
        <end position="325"/>
    </location>
</feature>
<dbReference type="InterPro" id="IPR005793">
    <property type="entry name" value="Formyl_trans_C"/>
</dbReference>
<sequence>MTNTSPAPRSCPDSHPTGAAPRECSATGTVVLVGAVHEARPALDVLLADPRVHLAMVVTRTPEGAGRLSGAVELAGPATDAGVPVVRSDDANDPAVVAAVRACAPDLLVVVGWTQLIKPELLAVPRRGCIGFHASLLPRHRGHSPVNWAILRGETLTGNTMMLLAPGADTGDIVDQRAIPISPDDTCATVYQRVGEAGAAMLTDNLADLIAGTARRRPQRPDEGDVLPRRTPEMGVIDWDQPARRVHDWVRALTHPYPGAFTALDGRQLMVWATRTPEGDTPAGRPGEVLALEENGIRVGVRDGSILVTHVSMPGRTPHPAMPWATRSGLGVGVRFDSVPRRLAQWARGEGPRPVGAQ</sequence>
<accession>A0A542Z9D1</accession>
<feature type="region of interest" description="Disordered" evidence="1">
    <location>
        <begin position="1"/>
        <end position="22"/>
    </location>
</feature>
<name>A0A542Z9D1_9MICO</name>
<organism evidence="4 5">
    <name type="scientific">Oryzihumus leptocrescens</name>
    <dbReference type="NCBI Taxonomy" id="297536"/>
    <lineage>
        <taxon>Bacteria</taxon>
        <taxon>Bacillati</taxon>
        <taxon>Actinomycetota</taxon>
        <taxon>Actinomycetes</taxon>
        <taxon>Micrococcales</taxon>
        <taxon>Intrasporangiaceae</taxon>
        <taxon>Oryzihumus</taxon>
    </lineage>
</organism>
<reference evidence="4 5" key="1">
    <citation type="submission" date="2019-06" db="EMBL/GenBank/DDBJ databases">
        <title>Sequencing the genomes of 1000 actinobacteria strains.</title>
        <authorList>
            <person name="Klenk H.-P."/>
        </authorList>
    </citation>
    <scope>NUCLEOTIDE SEQUENCE [LARGE SCALE GENOMIC DNA]</scope>
    <source>
        <strain evidence="4 5">DSM 18082</strain>
    </source>
</reference>
<dbReference type="PANTHER" id="PTHR11138">
    <property type="entry name" value="METHIONYL-TRNA FORMYLTRANSFERASE"/>
    <property type="match status" value="1"/>
</dbReference>
<dbReference type="OrthoDB" id="9802815at2"/>
<dbReference type="SUPFAM" id="SSF50486">
    <property type="entry name" value="FMT C-terminal domain-like"/>
    <property type="match status" value="1"/>
</dbReference>
<comment type="caution">
    <text evidence="4">The sequence shown here is derived from an EMBL/GenBank/DDBJ whole genome shotgun (WGS) entry which is preliminary data.</text>
</comment>
<dbReference type="InterPro" id="IPR011034">
    <property type="entry name" value="Formyl_transferase-like_C_sf"/>
</dbReference>
<dbReference type="RefSeq" id="WP_141790273.1">
    <property type="nucleotide sequence ID" value="NZ_BAAAKX010000015.1"/>
</dbReference>
<dbReference type="EMBL" id="VFOQ01000002">
    <property type="protein sequence ID" value="TQL56915.1"/>
    <property type="molecule type" value="Genomic_DNA"/>
</dbReference>
<dbReference type="SUPFAM" id="SSF53328">
    <property type="entry name" value="Formyltransferase"/>
    <property type="match status" value="1"/>
</dbReference>
<dbReference type="InterPro" id="IPR002376">
    <property type="entry name" value="Formyl_transf_N"/>
</dbReference>
<dbReference type="CDD" id="cd08702">
    <property type="entry name" value="Arna_FMT_C"/>
    <property type="match status" value="1"/>
</dbReference>
<dbReference type="InterPro" id="IPR036477">
    <property type="entry name" value="Formyl_transf_N_sf"/>
</dbReference>
<keyword evidence="4" id="KW-0808">Transferase</keyword>
<proteinExistence type="predicted"/>
<evidence type="ECO:0000256" key="1">
    <source>
        <dbReference type="SAM" id="MobiDB-lite"/>
    </source>
</evidence>
<dbReference type="Gene3D" id="3.40.50.12230">
    <property type="match status" value="1"/>
</dbReference>